<organism evidence="1 2">
    <name type="scientific">Nonomuraea glycinis</name>
    <dbReference type="NCBI Taxonomy" id="2047744"/>
    <lineage>
        <taxon>Bacteria</taxon>
        <taxon>Bacillati</taxon>
        <taxon>Actinomycetota</taxon>
        <taxon>Actinomycetes</taxon>
        <taxon>Streptosporangiales</taxon>
        <taxon>Streptosporangiaceae</taxon>
        <taxon>Nonomuraea</taxon>
    </lineage>
</organism>
<dbReference type="Proteomes" id="UP000660745">
    <property type="component" value="Unassembled WGS sequence"/>
</dbReference>
<comment type="caution">
    <text evidence="1">The sequence shown here is derived from an EMBL/GenBank/DDBJ whole genome shotgun (WGS) entry which is preliminary data.</text>
</comment>
<gene>
    <name evidence="1" type="ORF">GCM10012278_08340</name>
</gene>
<reference evidence="1" key="2">
    <citation type="submission" date="2020-09" db="EMBL/GenBank/DDBJ databases">
        <authorList>
            <person name="Sun Q."/>
            <person name="Zhou Y."/>
        </authorList>
    </citation>
    <scope>NUCLEOTIDE SEQUENCE</scope>
    <source>
        <strain evidence="1">CGMCC 4.7430</strain>
    </source>
</reference>
<keyword evidence="2" id="KW-1185">Reference proteome</keyword>
<evidence type="ECO:0000313" key="1">
    <source>
        <dbReference type="EMBL" id="GGP02171.1"/>
    </source>
</evidence>
<protein>
    <submittedName>
        <fullName evidence="1">McrBC 5-methylcytosine restriction system component</fullName>
    </submittedName>
</protein>
<reference evidence="1" key="1">
    <citation type="journal article" date="2014" name="Int. J. Syst. Evol. Microbiol.">
        <title>Complete genome sequence of Corynebacterium casei LMG S-19264T (=DSM 44701T), isolated from a smear-ripened cheese.</title>
        <authorList>
            <consortium name="US DOE Joint Genome Institute (JGI-PGF)"/>
            <person name="Walter F."/>
            <person name="Albersmeier A."/>
            <person name="Kalinowski J."/>
            <person name="Ruckert C."/>
        </authorList>
    </citation>
    <scope>NUCLEOTIDE SEQUENCE</scope>
    <source>
        <strain evidence="1">CGMCC 4.7430</strain>
    </source>
</reference>
<sequence length="384" mass="43214">MMRIQIPETGRVLVRLTAEQGRRLACSGMVDARPSPFEADVWEISSRQRVGVALIGDVEVWVTPKPSIDRLLFLIGYAADPKGWQEESVHLNPREGLLPAVAQALWRQAERALRQGLLQGYRTVEESSYVLRGRLREGDQLRRHHGQVIPMEIRHDDFTLDIPENQILLAAATRLLTVPRFDAESRRHLAALRARLSGVTSLIQGSSLPRWRPTRLNARYHTALRLAKIVWRATRHIAANGFLFDLARVFEDFVTVSVSERLHETYGGAARPQYPCHLDDASAIRMRPDLVWELRGRPAAVADAKYKQEKPAAYPDADLYQMLAYCTALRLPRGHLIYAKGNAIAARHVVRHAGTEIICHALDLTLPPQELLAQVDGIVTELAT</sequence>
<dbReference type="PANTHER" id="PTHR38733">
    <property type="entry name" value="PROTEIN MCRC"/>
    <property type="match status" value="1"/>
</dbReference>
<dbReference type="Pfam" id="PF10117">
    <property type="entry name" value="McrBC"/>
    <property type="match status" value="1"/>
</dbReference>
<proteinExistence type="predicted"/>
<name>A0A918A021_9ACTN</name>
<dbReference type="PANTHER" id="PTHR38733:SF1">
    <property type="entry name" value="TYPE IV METHYL-DIRECTED RESTRICTION ENZYME ECOKMCRBC"/>
    <property type="match status" value="1"/>
</dbReference>
<dbReference type="InterPro" id="IPR019292">
    <property type="entry name" value="McrC"/>
</dbReference>
<accession>A0A918A021</accession>
<dbReference type="RefSeq" id="WP_189137079.1">
    <property type="nucleotide sequence ID" value="NZ_BMNK01000001.1"/>
</dbReference>
<dbReference type="EMBL" id="BMNK01000001">
    <property type="protein sequence ID" value="GGP02171.1"/>
    <property type="molecule type" value="Genomic_DNA"/>
</dbReference>
<evidence type="ECO:0000313" key="2">
    <source>
        <dbReference type="Proteomes" id="UP000660745"/>
    </source>
</evidence>
<dbReference type="AlphaFoldDB" id="A0A918A021"/>